<evidence type="ECO:0000259" key="1">
    <source>
        <dbReference type="PROSITE" id="PS51918"/>
    </source>
</evidence>
<proteinExistence type="predicted"/>
<dbReference type="CDD" id="cd01335">
    <property type="entry name" value="Radical_SAM"/>
    <property type="match status" value="1"/>
</dbReference>
<dbReference type="NCBIfam" id="TIGR03960">
    <property type="entry name" value="rSAM_fuse_unch"/>
    <property type="match status" value="1"/>
</dbReference>
<name>A0A498RCB0_9FIRM</name>
<dbReference type="PROSITE" id="PS51918">
    <property type="entry name" value="RADICAL_SAM"/>
    <property type="match status" value="1"/>
</dbReference>
<keyword evidence="3" id="KW-1185">Reference proteome</keyword>
<dbReference type="InterPro" id="IPR045784">
    <property type="entry name" value="Radical_SAM_N2"/>
</dbReference>
<reference evidence="2 3" key="1">
    <citation type="submission" date="2018-06" db="EMBL/GenBank/DDBJ databases">
        <authorList>
            <person name="Strepis N."/>
        </authorList>
    </citation>
    <scope>NUCLEOTIDE SEQUENCE [LARGE SCALE GENOMIC DNA]</scope>
    <source>
        <strain evidence="2">LUCI</strain>
    </source>
</reference>
<dbReference type="InterPro" id="IPR023862">
    <property type="entry name" value="CHP03960_rSAM"/>
</dbReference>
<gene>
    <name evidence="2" type="ORF">LUCI_3137</name>
</gene>
<dbReference type="PANTHER" id="PTHR42731:SF1">
    <property type="entry name" value="RADICAL SAM DOMAIN PROTEIN"/>
    <property type="match status" value="1"/>
</dbReference>
<dbReference type="Pfam" id="PF19864">
    <property type="entry name" value="Radical_SAM_N2"/>
    <property type="match status" value="1"/>
</dbReference>
<evidence type="ECO:0000313" key="3">
    <source>
        <dbReference type="Proteomes" id="UP000277811"/>
    </source>
</evidence>
<dbReference type="Pfam" id="PF04055">
    <property type="entry name" value="Radical_SAM"/>
    <property type="match status" value="1"/>
</dbReference>
<dbReference type="SMART" id="SM00729">
    <property type="entry name" value="Elp3"/>
    <property type="match status" value="1"/>
</dbReference>
<dbReference type="RefSeq" id="WP_122628795.1">
    <property type="nucleotide sequence ID" value="NZ_UPPP01000082.1"/>
</dbReference>
<dbReference type="Proteomes" id="UP000277811">
    <property type="component" value="Unassembled WGS sequence"/>
</dbReference>
<dbReference type="AlphaFoldDB" id="A0A498RCB0"/>
<dbReference type="InterPro" id="IPR007197">
    <property type="entry name" value="rSAM"/>
</dbReference>
<dbReference type="SUPFAM" id="SSF102114">
    <property type="entry name" value="Radical SAM enzymes"/>
    <property type="match status" value="1"/>
</dbReference>
<dbReference type="PANTHER" id="PTHR42731">
    <property type="entry name" value="SLL1084 PROTEIN"/>
    <property type="match status" value="1"/>
</dbReference>
<dbReference type="SFLD" id="SFLDS00029">
    <property type="entry name" value="Radical_SAM"/>
    <property type="match status" value="1"/>
</dbReference>
<dbReference type="SFLD" id="SFLDG01082">
    <property type="entry name" value="B12-binding_domain_containing"/>
    <property type="match status" value="1"/>
</dbReference>
<organism evidence="2 3">
    <name type="scientific">Lucifera butyrica</name>
    <dbReference type="NCBI Taxonomy" id="1351585"/>
    <lineage>
        <taxon>Bacteria</taxon>
        <taxon>Bacillati</taxon>
        <taxon>Bacillota</taxon>
        <taxon>Negativicutes</taxon>
        <taxon>Veillonellales</taxon>
        <taxon>Veillonellaceae</taxon>
        <taxon>Lucifera</taxon>
    </lineage>
</organism>
<dbReference type="GO" id="GO:0051536">
    <property type="term" value="F:iron-sulfur cluster binding"/>
    <property type="evidence" value="ECO:0007669"/>
    <property type="project" value="InterPro"/>
</dbReference>
<evidence type="ECO:0000313" key="2">
    <source>
        <dbReference type="EMBL" id="VBB07872.1"/>
    </source>
</evidence>
<sequence>MIELDPAILNKVNKPGRYTGHEWNSIRKDHTRVEASIALAFPDVYEVGMSYLGFKILYHILNQRDDIAAERVYAPWVDMEGEMRQRQTPLYSLESFTPLAEFDMVGFTLQYEMTYTNIINMLDLAQIPKLARDRAEEDPLIIGGGPCAYNAEPLADFFDFFLLGEGEESILEVMDCFIEWKRSGKPGGRPGLLKRLALLDGIYIPSLYDVTYNPDGTVAAVMPNSPEAKPVIQKRIVRDLNLVDFPTKPVVPYIEIVHDRIMLELFRGCTRGCRFCQAGILYRPVRERRPEKLVELARQLIDNTGYNEISLVSLSSADYSCLHELVKTCLEKFQDQGVSISLPSLRIDSFSIQLAQEVQKVRKSGLTFAPEAGTQRLRDVINKGVTEQDLEDAVTAAFRAGWSTIKLYFMIGLPTETDEDVAGIAEMAHKVIRLYKNLRGRRGCKVTVSVSSFVPKPQTAFQWFGQNPVAELERKQQILKSLLKERDISFHWHDSPTSFLEGIFARGDRRLAAVLLKAWELGAKFDGWSEHFNYDAWLEAFRQTGMDPAFYANRTRLGNECLPWDHLHSGVDKSFLQQEYEQALQGAATPDCRRDTCSGCGVCQGLGVEVIDWRNQEL</sequence>
<dbReference type="InterPro" id="IPR058240">
    <property type="entry name" value="rSAM_sf"/>
</dbReference>
<protein>
    <submittedName>
        <fullName evidence="2">Radical sam</fullName>
    </submittedName>
</protein>
<dbReference type="EMBL" id="UPPP01000082">
    <property type="protein sequence ID" value="VBB07872.1"/>
    <property type="molecule type" value="Genomic_DNA"/>
</dbReference>
<feature type="domain" description="Radical SAM core" evidence="1">
    <location>
        <begin position="255"/>
        <end position="489"/>
    </location>
</feature>
<dbReference type="GO" id="GO:0003824">
    <property type="term" value="F:catalytic activity"/>
    <property type="evidence" value="ECO:0007669"/>
    <property type="project" value="InterPro"/>
</dbReference>
<dbReference type="InterPro" id="IPR006638">
    <property type="entry name" value="Elp3/MiaA/NifB-like_rSAM"/>
</dbReference>
<dbReference type="InterPro" id="IPR023404">
    <property type="entry name" value="rSAM_horseshoe"/>
</dbReference>
<accession>A0A498RCB0</accession>
<dbReference type="OrthoDB" id="9806827at2"/>
<dbReference type="Gene3D" id="3.80.30.20">
    <property type="entry name" value="tm_1862 like domain"/>
    <property type="match status" value="1"/>
</dbReference>